<evidence type="ECO:0000256" key="3">
    <source>
        <dbReference type="ARBA" id="ARBA00022729"/>
    </source>
</evidence>
<evidence type="ECO:0000313" key="8">
    <source>
        <dbReference type="EMBL" id="OBA20083.1"/>
    </source>
</evidence>
<dbReference type="GO" id="GO:0005576">
    <property type="term" value="C:extracellular region"/>
    <property type="evidence" value="ECO:0007669"/>
    <property type="project" value="UniProtKB-SubCell"/>
</dbReference>
<keyword evidence="2" id="KW-0964">Secreted</keyword>
<dbReference type="OrthoDB" id="3998031at2759"/>
<evidence type="ECO:0000259" key="7">
    <source>
        <dbReference type="Pfam" id="PF05730"/>
    </source>
</evidence>
<dbReference type="STRING" id="869754.A0A1A0H862"/>
<feature type="region of interest" description="Disordered" evidence="5">
    <location>
        <begin position="216"/>
        <end position="249"/>
    </location>
</feature>
<keyword evidence="4" id="KW-1015">Disulfide bond</keyword>
<evidence type="ECO:0000256" key="4">
    <source>
        <dbReference type="ARBA" id="ARBA00023157"/>
    </source>
</evidence>
<evidence type="ECO:0000256" key="1">
    <source>
        <dbReference type="ARBA" id="ARBA00004613"/>
    </source>
</evidence>
<dbReference type="GeneID" id="30028032"/>
<feature type="compositionally biased region" description="Basic and acidic residues" evidence="5">
    <location>
        <begin position="226"/>
        <end position="249"/>
    </location>
</feature>
<dbReference type="Pfam" id="PF05730">
    <property type="entry name" value="CFEM"/>
    <property type="match status" value="1"/>
</dbReference>
<evidence type="ECO:0000313" key="9">
    <source>
        <dbReference type="Proteomes" id="UP000092555"/>
    </source>
</evidence>
<organism evidence="8 9">
    <name type="scientific">Metschnikowia bicuspidata var. bicuspidata NRRL YB-4993</name>
    <dbReference type="NCBI Taxonomy" id="869754"/>
    <lineage>
        <taxon>Eukaryota</taxon>
        <taxon>Fungi</taxon>
        <taxon>Dikarya</taxon>
        <taxon>Ascomycota</taxon>
        <taxon>Saccharomycotina</taxon>
        <taxon>Pichiomycetes</taxon>
        <taxon>Metschnikowiaceae</taxon>
        <taxon>Metschnikowia</taxon>
    </lineage>
</organism>
<dbReference type="AlphaFoldDB" id="A0A1A0H862"/>
<feature type="domain" description="CFEM" evidence="7">
    <location>
        <begin position="16"/>
        <end position="74"/>
    </location>
</feature>
<gene>
    <name evidence="8" type="ORF">METBIDRAFT_212589</name>
</gene>
<keyword evidence="3 6" id="KW-0732">Signal</keyword>
<dbReference type="RefSeq" id="XP_018710608.1">
    <property type="nucleotide sequence ID" value="XM_018855056.1"/>
</dbReference>
<reference evidence="8 9" key="1">
    <citation type="submission" date="2016-05" db="EMBL/GenBank/DDBJ databases">
        <title>Comparative genomics of biotechnologically important yeasts.</title>
        <authorList>
            <consortium name="DOE Joint Genome Institute"/>
            <person name="Riley R."/>
            <person name="Haridas S."/>
            <person name="Wolfe K.H."/>
            <person name="Lopes M.R."/>
            <person name="Hittinger C.T."/>
            <person name="Goker M."/>
            <person name="Salamov A."/>
            <person name="Wisecaver J."/>
            <person name="Long T.M."/>
            <person name="Aerts A.L."/>
            <person name="Barry K."/>
            <person name="Choi C."/>
            <person name="Clum A."/>
            <person name="Coughlan A.Y."/>
            <person name="Deshpande S."/>
            <person name="Douglass A.P."/>
            <person name="Hanson S.J."/>
            <person name="Klenk H.-P."/>
            <person name="LaButti K."/>
            <person name="Lapidus A."/>
            <person name="Lindquist E."/>
            <person name="Lipzen A."/>
            <person name="Meier-kolthoff J.P."/>
            <person name="Ohm R.A."/>
            <person name="Otillar R.P."/>
            <person name="Pangilinan J."/>
            <person name="Peng Y."/>
            <person name="Rokas A."/>
            <person name="Rosa C.A."/>
            <person name="Scheuner C."/>
            <person name="Sibirny A.A."/>
            <person name="Slot J.C."/>
            <person name="Stielow J.B."/>
            <person name="Sun H."/>
            <person name="Kurtzman C.P."/>
            <person name="Blackwell M."/>
            <person name="Grigoriev I.V."/>
            <person name="Jeffries T.W."/>
        </authorList>
    </citation>
    <scope>NUCLEOTIDE SEQUENCE [LARGE SCALE GENOMIC DNA]</scope>
    <source>
        <strain evidence="8 9">NRRL YB-4993</strain>
    </source>
</reference>
<evidence type="ECO:0000256" key="5">
    <source>
        <dbReference type="SAM" id="MobiDB-lite"/>
    </source>
</evidence>
<comment type="subcellular location">
    <subcellularLocation>
        <location evidence="1">Secreted</location>
    </subcellularLocation>
</comment>
<protein>
    <recommendedName>
        <fullName evidence="7">CFEM domain-containing protein</fullName>
    </recommendedName>
</protein>
<proteinExistence type="predicted"/>
<comment type="caution">
    <text evidence="8">The sequence shown here is derived from an EMBL/GenBank/DDBJ whole genome shotgun (WGS) entry which is preliminary data.</text>
</comment>
<keyword evidence="9" id="KW-1185">Reference proteome</keyword>
<dbReference type="InterPro" id="IPR008427">
    <property type="entry name" value="Extracellular_membr_CFEM_dom"/>
</dbReference>
<accession>A0A1A0H862</accession>
<feature type="chain" id="PRO_5008291732" description="CFEM domain-containing protein" evidence="6">
    <location>
        <begin position="17"/>
        <end position="261"/>
    </location>
</feature>
<dbReference type="EMBL" id="LXTC01000005">
    <property type="protein sequence ID" value="OBA20083.1"/>
    <property type="molecule type" value="Genomic_DNA"/>
</dbReference>
<name>A0A1A0H862_9ASCO</name>
<sequence>MLFHIILLLIFSLASATPPACFLDCINRLSHICAKNQADIRCLCQIHQAVNQCSHRFCLREDFLSARDHFAGTCIEHGLEFSMSGFEADGFLDDTSEDESDLDYDIETDNYMSTDEKDIDYEAIESTEESVDENGNELDISSDWSEGETFLEGEDWPEENEIDLSELNKNIVKNYMNYFLKQKPSPRTRMGTLGEISNSGHNLAVTKKLNRKPYIANEPTGHITPRSKEAVQRTEARKNRNRKYESGFDREKQDQILYKRF</sequence>
<feature type="signal peptide" evidence="6">
    <location>
        <begin position="1"/>
        <end position="16"/>
    </location>
</feature>
<evidence type="ECO:0000256" key="6">
    <source>
        <dbReference type="SAM" id="SignalP"/>
    </source>
</evidence>
<evidence type="ECO:0000256" key="2">
    <source>
        <dbReference type="ARBA" id="ARBA00022525"/>
    </source>
</evidence>
<dbReference type="Proteomes" id="UP000092555">
    <property type="component" value="Unassembled WGS sequence"/>
</dbReference>